<accession>A0ABV0Y0K3</accession>
<sequence length="139" mass="15911">MDRGETERESSRERASLCVGWCVCEKERESVNRYEVVGKLIRTFTPARSVYPTPTPSLLSLASPKPPRRHASWPGAEGLTFPQQYTIMHWARRIEQEIDRVFQHITGAQQLKGFPRWYCSSHGPGGQVCLVLLIAWRSI</sequence>
<comment type="caution">
    <text evidence="1">The sequence shown here is derived from an EMBL/GenBank/DDBJ whole genome shotgun (WGS) entry which is preliminary data.</text>
</comment>
<protein>
    <submittedName>
        <fullName evidence="1">Uncharacterized protein</fullName>
    </submittedName>
</protein>
<dbReference type="Proteomes" id="UP001469553">
    <property type="component" value="Unassembled WGS sequence"/>
</dbReference>
<evidence type="ECO:0000313" key="2">
    <source>
        <dbReference type="Proteomes" id="UP001469553"/>
    </source>
</evidence>
<proteinExistence type="predicted"/>
<keyword evidence="2" id="KW-1185">Reference proteome</keyword>
<reference evidence="1 2" key="1">
    <citation type="submission" date="2021-06" db="EMBL/GenBank/DDBJ databases">
        <authorList>
            <person name="Palmer J.M."/>
        </authorList>
    </citation>
    <scope>NUCLEOTIDE SEQUENCE [LARGE SCALE GENOMIC DNA]</scope>
    <source>
        <strain evidence="1 2">AS_MEX2019</strain>
        <tissue evidence="1">Muscle</tissue>
    </source>
</reference>
<evidence type="ECO:0000313" key="1">
    <source>
        <dbReference type="EMBL" id="MEQ2287276.1"/>
    </source>
</evidence>
<dbReference type="EMBL" id="JAHRIP010019439">
    <property type="protein sequence ID" value="MEQ2287276.1"/>
    <property type="molecule type" value="Genomic_DNA"/>
</dbReference>
<name>A0ABV0Y0K3_9TELE</name>
<organism evidence="1 2">
    <name type="scientific">Ameca splendens</name>
    <dbReference type="NCBI Taxonomy" id="208324"/>
    <lineage>
        <taxon>Eukaryota</taxon>
        <taxon>Metazoa</taxon>
        <taxon>Chordata</taxon>
        <taxon>Craniata</taxon>
        <taxon>Vertebrata</taxon>
        <taxon>Euteleostomi</taxon>
        <taxon>Actinopterygii</taxon>
        <taxon>Neopterygii</taxon>
        <taxon>Teleostei</taxon>
        <taxon>Neoteleostei</taxon>
        <taxon>Acanthomorphata</taxon>
        <taxon>Ovalentaria</taxon>
        <taxon>Atherinomorphae</taxon>
        <taxon>Cyprinodontiformes</taxon>
        <taxon>Goodeidae</taxon>
        <taxon>Ameca</taxon>
    </lineage>
</organism>
<gene>
    <name evidence="1" type="ORF">AMECASPLE_010743</name>
</gene>